<gene>
    <name evidence="1" type="ORF">EV702DRAFT_1196537</name>
</gene>
<reference evidence="1" key="1">
    <citation type="journal article" date="2020" name="New Phytol.">
        <title>Comparative genomics reveals dynamic genome evolution in host specialist ectomycorrhizal fungi.</title>
        <authorList>
            <person name="Lofgren L.A."/>
            <person name="Nguyen N.H."/>
            <person name="Vilgalys R."/>
            <person name="Ruytinx J."/>
            <person name="Liao H.L."/>
            <person name="Branco S."/>
            <person name="Kuo A."/>
            <person name="LaButti K."/>
            <person name="Lipzen A."/>
            <person name="Andreopoulos W."/>
            <person name="Pangilinan J."/>
            <person name="Riley R."/>
            <person name="Hundley H."/>
            <person name="Na H."/>
            <person name="Barry K."/>
            <person name="Grigoriev I.V."/>
            <person name="Stajich J.E."/>
            <person name="Kennedy P.G."/>
        </authorList>
    </citation>
    <scope>NUCLEOTIDE SEQUENCE</scope>
    <source>
        <strain evidence="1">DOB743</strain>
    </source>
</reference>
<comment type="caution">
    <text evidence="1">The sequence shown here is derived from an EMBL/GenBank/DDBJ whole genome shotgun (WGS) entry which is preliminary data.</text>
</comment>
<dbReference type="AlphaFoldDB" id="A0A9P6ZWM3"/>
<dbReference type="OrthoDB" id="2691851at2759"/>
<keyword evidence="2" id="KW-1185">Reference proteome</keyword>
<dbReference type="EMBL" id="JABBWD010000017">
    <property type="protein sequence ID" value="KAG1778118.1"/>
    <property type="molecule type" value="Genomic_DNA"/>
</dbReference>
<dbReference type="Proteomes" id="UP000714275">
    <property type="component" value="Unassembled WGS sequence"/>
</dbReference>
<evidence type="ECO:0000313" key="1">
    <source>
        <dbReference type="EMBL" id="KAG1778118.1"/>
    </source>
</evidence>
<protein>
    <submittedName>
        <fullName evidence="1">Uncharacterized protein</fullName>
    </submittedName>
</protein>
<sequence length="274" mass="29872">MPSSECLETLLMDKEDGVVEGCGELHGGDEDEEVPLMLHKALIADLSAHVPSQSSGHLLPQNSSAPPLPQGPRICSDDYVLYNDCWVHKQTVCRLVVNKDFVSKSPNHLKCVHEGFTKVNKQIDMSAGRITDCDLFLVGDIFLTILCSGHTLSIGALRTTAKISGQLLTIITNHPSPDTPLVFLWDGGYVTSCLVIQGSSQSTERVIVITVPGSLIEPINPEPTFFRLHNDINTDAFFQVNGGQSTWEIPWDVLQGACDLLRAKAVDIQSPLSQ</sequence>
<proteinExistence type="predicted"/>
<name>A0A9P6ZWM3_9AGAM</name>
<accession>A0A9P6ZWM3</accession>
<organism evidence="1 2">
    <name type="scientific">Suillus placidus</name>
    <dbReference type="NCBI Taxonomy" id="48579"/>
    <lineage>
        <taxon>Eukaryota</taxon>
        <taxon>Fungi</taxon>
        <taxon>Dikarya</taxon>
        <taxon>Basidiomycota</taxon>
        <taxon>Agaricomycotina</taxon>
        <taxon>Agaricomycetes</taxon>
        <taxon>Agaricomycetidae</taxon>
        <taxon>Boletales</taxon>
        <taxon>Suillineae</taxon>
        <taxon>Suillaceae</taxon>
        <taxon>Suillus</taxon>
    </lineage>
</organism>
<evidence type="ECO:0000313" key="2">
    <source>
        <dbReference type="Proteomes" id="UP000714275"/>
    </source>
</evidence>